<protein>
    <submittedName>
        <fullName evidence="1">Uncharacterized protein</fullName>
    </submittedName>
</protein>
<accession>A0A225WC91</accession>
<dbReference type="STRING" id="4795.A0A225WC91"/>
<organism evidence="1 2">
    <name type="scientific">Phytophthora megakarya</name>
    <dbReference type="NCBI Taxonomy" id="4795"/>
    <lineage>
        <taxon>Eukaryota</taxon>
        <taxon>Sar</taxon>
        <taxon>Stramenopiles</taxon>
        <taxon>Oomycota</taxon>
        <taxon>Peronosporomycetes</taxon>
        <taxon>Peronosporales</taxon>
        <taxon>Peronosporaceae</taxon>
        <taxon>Phytophthora</taxon>
    </lineage>
</organism>
<gene>
    <name evidence="1" type="ORF">PHMEG_00011719</name>
</gene>
<dbReference type="PANTHER" id="PTHR33714">
    <property type="entry name" value="COUNTING FACTOR-ASSOCIATED PROTEIN A-RELATED"/>
    <property type="match status" value="1"/>
</dbReference>
<dbReference type="OrthoDB" id="128049at2759"/>
<keyword evidence="2" id="KW-1185">Reference proteome</keyword>
<dbReference type="EMBL" id="NBNE01001270">
    <property type="protein sequence ID" value="OWZ14749.1"/>
    <property type="molecule type" value="Genomic_DNA"/>
</dbReference>
<sequence>MFWPDTECQESTDPTCQSIGNSLYSISNCTPDYDVFTTGMFGDENPYIIQRYYSTTDYNNAPGYVYAYSADGYCHVTSNDSGFNSFRVRIAIDGAVAYRLYRDSTCSDLKLAGYPSKDLMNPIYYSDWPCDVMFQLCSSQSCGSPPYGYCGWGMSVGGPSGPPPVGNLTSVAIYEDNSCSSPPLSMVLTTSDRNCTPQNNHYDPMCESDGIAYTVSACVQYNVGGWDDIGIISDAFGDFPHLIVEKYVWCDMVDAITDVKVYRLDEKCYTNTAGSESHKLTLGRSLTITTYSDPHCVDVVTATDVTRYFIESNSCGPDDSKFLFHNAKKAFSVIAVYEDSTCSGTPSQIMFTPRLWCDPVNPMSAACEDRGNSLFSRSGCTHDYSDFAATAFAGSPFVIEEIFSPPFSCEKVGFVTAYSADGICHTHLDGFTSFNGTIDSEGTLELRTFWWDTTCSGGWGNSAVLTKDQLISSPCMMDWNGSVYSVSDCTQYYSGGWDDNGIISDSFGNEPHMIIEKYRPWQCGNGSAIMDVKMYRMDMNCYPNEAGNASYRLLIDVSVRIMTFVNENCTGFENLTTVDQSMLSASASGNCDGDNQKYYVVNSKTTYITSTIYEDSTCSGIPSLITFSPAFECPLATNSPNVACQSIGNSLFAVSNCTTNYAGFVAASFGNDNPFMVDRYHSTSGCYGDVGYVYAYSADGNCHINPDDSSSFRARIDIYGSLGFQFFRDTTCTNVNMGGGMDTYQLVSGYCLSWNCDLASSICLRSDCSGGCSRMITVGGPNGPVPAGKLSSLAIYEDNSCSSPPLSMVLTSDRNCTSQNNHYDPMCESDGIAYTVSGCVQYNVGGWDDIRIISDSFGGSLYSQSGCTTDYNRFAEMMFGENNVFAIEQGFSSTDCSNVGVVTAYSADELCHTIPGGATSFKVTIRTDGTLSLITYFGTRCEDTQSATSFSKDELISSVCRFDRCDIMAQLCSVDDCFGYWCSRKLAIGKLDPKPTGIQSAISVFNDYTCAEVPIQIVVKQHGGCTAPEKPMCTQTPMSLISMYQDHKCINDVAAFAKSRFDSTPYLIMEIFQVGSNCSKQKSFGRSVSFIRYPTTFCDDSDADGMVIGSKYINTGACYEGNLMFFGNITDMLIPPPTAQTPSPPTPKPPADIDEKTREEILFPEWLWEPTTRRIFETD</sequence>
<dbReference type="AlphaFoldDB" id="A0A225WC91"/>
<proteinExistence type="predicted"/>
<evidence type="ECO:0000313" key="1">
    <source>
        <dbReference type="EMBL" id="OWZ14749.1"/>
    </source>
</evidence>
<dbReference type="PANTHER" id="PTHR33714:SF3">
    <property type="entry name" value="COUNTING FACTOR-ASSOCIATED PROTEIN A-RELATED"/>
    <property type="match status" value="1"/>
</dbReference>
<comment type="caution">
    <text evidence="1">The sequence shown here is derived from an EMBL/GenBank/DDBJ whole genome shotgun (WGS) entry which is preliminary data.</text>
</comment>
<name>A0A225WC91_9STRA</name>
<evidence type="ECO:0000313" key="2">
    <source>
        <dbReference type="Proteomes" id="UP000198211"/>
    </source>
</evidence>
<dbReference type="Proteomes" id="UP000198211">
    <property type="component" value="Unassembled WGS sequence"/>
</dbReference>
<reference evidence="2" key="1">
    <citation type="submission" date="2017-03" db="EMBL/GenBank/DDBJ databases">
        <title>Phytopthora megakarya and P. palmivora, two closely related causual agents of cacao black pod achieved similar genome size and gene model numbers by different mechanisms.</title>
        <authorList>
            <person name="Ali S."/>
            <person name="Shao J."/>
            <person name="Larry D.J."/>
            <person name="Kronmiller B."/>
            <person name="Shen D."/>
            <person name="Strem M.D."/>
            <person name="Melnick R.L."/>
            <person name="Guiltinan M.J."/>
            <person name="Tyler B.M."/>
            <person name="Meinhardt L.W."/>
            <person name="Bailey B.A."/>
        </authorList>
    </citation>
    <scope>NUCLEOTIDE SEQUENCE [LARGE SCALE GENOMIC DNA]</scope>
    <source>
        <strain evidence="2">zdho120</strain>
    </source>
</reference>